<reference evidence="1" key="1">
    <citation type="submission" date="2015-12" db="EMBL/GenBank/DDBJ databases">
        <title>Update maize B73 reference genome by single molecule sequencing technologies.</title>
        <authorList>
            <consortium name="Maize Genome Sequencing Project"/>
            <person name="Ware D."/>
        </authorList>
    </citation>
    <scope>NUCLEOTIDE SEQUENCE</scope>
    <source>
        <tissue evidence="1">Seedling</tissue>
    </source>
</reference>
<accession>A0A1D6NZY3</accession>
<dbReference type="AlphaFoldDB" id="A0A1D6NZY3"/>
<evidence type="ECO:0000313" key="1">
    <source>
        <dbReference type="EMBL" id="AQL03461.1"/>
    </source>
</evidence>
<sequence length="215" mass="23979">MCACEWRAGDRQATTAAEGADEGQPSPIISFPKAPSQVEPQALGAPPPWSSQAFRCNAAALNSRLPGAPPATSYIYLGRLHASFEINGSMSLNLVPPPPLADLAPLQARLLLCHLCPLILKTHYIWRGIQEIMDEEMDEYVIVKAVDCSNQSEVHMLMHATKVHYQCPKRVRVQSDVSERIANGTSVHVKYPIYDQTVYLNDYHKKMLKDQYGKY</sequence>
<gene>
    <name evidence="1" type="ORF">ZEAMMB73_Zm00001d045943</name>
</gene>
<name>A0A1D6NZY3_MAIZE</name>
<protein>
    <submittedName>
        <fullName evidence="1">Uncharacterized protein</fullName>
    </submittedName>
</protein>
<dbReference type="EMBL" id="CM000785">
    <property type="protein sequence ID" value="AQL03461.1"/>
    <property type="molecule type" value="Genomic_DNA"/>
</dbReference>
<dbReference type="InParanoid" id="A0A1D6NZY3"/>
<proteinExistence type="predicted"/>
<organism evidence="1">
    <name type="scientific">Zea mays</name>
    <name type="common">Maize</name>
    <dbReference type="NCBI Taxonomy" id="4577"/>
    <lineage>
        <taxon>Eukaryota</taxon>
        <taxon>Viridiplantae</taxon>
        <taxon>Streptophyta</taxon>
        <taxon>Embryophyta</taxon>
        <taxon>Tracheophyta</taxon>
        <taxon>Spermatophyta</taxon>
        <taxon>Magnoliopsida</taxon>
        <taxon>Liliopsida</taxon>
        <taxon>Poales</taxon>
        <taxon>Poaceae</taxon>
        <taxon>PACMAD clade</taxon>
        <taxon>Panicoideae</taxon>
        <taxon>Andropogonodae</taxon>
        <taxon>Andropogoneae</taxon>
        <taxon>Tripsacinae</taxon>
        <taxon>Zea</taxon>
    </lineage>
</organism>